<feature type="signal peptide" evidence="8">
    <location>
        <begin position="1"/>
        <end position="20"/>
    </location>
</feature>
<evidence type="ECO:0000256" key="5">
    <source>
        <dbReference type="ARBA" id="ARBA00022692"/>
    </source>
</evidence>
<keyword evidence="3" id="KW-0813">Transport</keyword>
<evidence type="ECO:0000256" key="2">
    <source>
        <dbReference type="ARBA" id="ARBA00007613"/>
    </source>
</evidence>
<dbReference type="InterPro" id="IPR003423">
    <property type="entry name" value="OMP_efflux"/>
</dbReference>
<protein>
    <submittedName>
        <fullName evidence="9">TolC family protein</fullName>
    </submittedName>
</protein>
<evidence type="ECO:0000256" key="7">
    <source>
        <dbReference type="ARBA" id="ARBA00023237"/>
    </source>
</evidence>
<keyword evidence="4" id="KW-1134">Transmembrane beta strand</keyword>
<sequence length="419" mass="45790">MKRFVFVLLSLLISTQPLYAATDLTLDEALGTALKNHPQVIEAKENLNGAEAKTGQALANYYPQINLTADWIRGQTYFPAQETIKISETNTASLYLKQTIYDFGRTAGVVEAARGNREAADNTLAVTRQDLTLRVRVAFYLVLALEKQVQAVRENVKAREEVFRQAQEFFTQGIRARVDVARSEANFFAAKTNLIRAESNREIARVELANAMGIASLGEHTPVATSSVLLSLPERNSLQQDALRNRAELQQFAAMKSAASGNLTSAKSSYLPILSGVANIGYADRDFPPTGNVWGVGLNLTVPLFSGFSSVEQVREATAAMNSIEARQNNLKLQIIKEVESAWFGGNDAAGRIVSTQKEVDAANESKSLAEGRYQEGIGSIIEVTDAQSQTLDAQTANIQAKFDYYTALARLDRAVGKQ</sequence>
<dbReference type="EMBL" id="JAHCVJ010000001">
    <property type="protein sequence ID" value="MBT0663542.1"/>
    <property type="molecule type" value="Genomic_DNA"/>
</dbReference>
<dbReference type="SUPFAM" id="SSF56954">
    <property type="entry name" value="Outer membrane efflux proteins (OEP)"/>
    <property type="match status" value="1"/>
</dbReference>
<keyword evidence="5" id="KW-0812">Transmembrane</keyword>
<comment type="caution">
    <text evidence="9">The sequence shown here is derived from an EMBL/GenBank/DDBJ whole genome shotgun (WGS) entry which is preliminary data.</text>
</comment>
<comment type="similarity">
    <text evidence="2">Belongs to the outer membrane factor (OMF) (TC 1.B.17) family.</text>
</comment>
<dbReference type="GO" id="GO:0009279">
    <property type="term" value="C:cell outer membrane"/>
    <property type="evidence" value="ECO:0007669"/>
    <property type="project" value="UniProtKB-SubCell"/>
</dbReference>
<name>A0AAW4L045_9BACT</name>
<evidence type="ECO:0000256" key="1">
    <source>
        <dbReference type="ARBA" id="ARBA00004442"/>
    </source>
</evidence>
<dbReference type="InterPro" id="IPR028351">
    <property type="entry name" value="CyaE"/>
</dbReference>
<dbReference type="PANTHER" id="PTHR30026:SF21">
    <property type="entry name" value="SLR1270 PROTEIN"/>
    <property type="match status" value="1"/>
</dbReference>
<evidence type="ECO:0000256" key="3">
    <source>
        <dbReference type="ARBA" id="ARBA00022448"/>
    </source>
</evidence>
<proteinExistence type="inferred from homology"/>
<evidence type="ECO:0000313" key="9">
    <source>
        <dbReference type="EMBL" id="MBT0663542.1"/>
    </source>
</evidence>
<accession>A0AAW4L045</accession>
<dbReference type="PANTHER" id="PTHR30026">
    <property type="entry name" value="OUTER MEMBRANE PROTEIN TOLC"/>
    <property type="match status" value="1"/>
</dbReference>
<evidence type="ECO:0000256" key="8">
    <source>
        <dbReference type="SAM" id="SignalP"/>
    </source>
</evidence>
<dbReference type="Gene3D" id="1.20.1600.10">
    <property type="entry name" value="Outer membrane efflux proteins (OEP)"/>
    <property type="match status" value="1"/>
</dbReference>
<dbReference type="Pfam" id="PF02321">
    <property type="entry name" value="OEP"/>
    <property type="match status" value="2"/>
</dbReference>
<keyword evidence="8" id="KW-0732">Signal</keyword>
<evidence type="ECO:0000256" key="6">
    <source>
        <dbReference type="ARBA" id="ARBA00023136"/>
    </source>
</evidence>
<dbReference type="GO" id="GO:1990281">
    <property type="term" value="C:efflux pump complex"/>
    <property type="evidence" value="ECO:0007669"/>
    <property type="project" value="TreeGrafter"/>
</dbReference>
<gene>
    <name evidence="9" type="ORF">KI809_04430</name>
</gene>
<comment type="subcellular location">
    <subcellularLocation>
        <location evidence="1">Cell outer membrane</location>
    </subcellularLocation>
</comment>
<dbReference type="PIRSF" id="PIRSF001892">
    <property type="entry name" value="CyaE"/>
    <property type="match status" value="1"/>
</dbReference>
<keyword evidence="10" id="KW-1185">Reference proteome</keyword>
<dbReference type="InterPro" id="IPR051906">
    <property type="entry name" value="TolC-like"/>
</dbReference>
<evidence type="ECO:0000313" key="10">
    <source>
        <dbReference type="Proteomes" id="UP000811899"/>
    </source>
</evidence>
<dbReference type="Proteomes" id="UP000811899">
    <property type="component" value="Unassembled WGS sequence"/>
</dbReference>
<keyword evidence="7" id="KW-0998">Cell outer membrane</keyword>
<dbReference type="AlphaFoldDB" id="A0AAW4L045"/>
<organism evidence="9 10">
    <name type="scientific">Geoanaerobacter pelophilus</name>
    <dbReference type="NCBI Taxonomy" id="60036"/>
    <lineage>
        <taxon>Bacteria</taxon>
        <taxon>Pseudomonadati</taxon>
        <taxon>Thermodesulfobacteriota</taxon>
        <taxon>Desulfuromonadia</taxon>
        <taxon>Geobacterales</taxon>
        <taxon>Geobacteraceae</taxon>
        <taxon>Geoanaerobacter</taxon>
    </lineage>
</organism>
<dbReference type="GO" id="GO:0015562">
    <property type="term" value="F:efflux transmembrane transporter activity"/>
    <property type="evidence" value="ECO:0007669"/>
    <property type="project" value="InterPro"/>
</dbReference>
<dbReference type="GO" id="GO:0015288">
    <property type="term" value="F:porin activity"/>
    <property type="evidence" value="ECO:0007669"/>
    <property type="project" value="TreeGrafter"/>
</dbReference>
<dbReference type="RefSeq" id="WP_214170273.1">
    <property type="nucleotide sequence ID" value="NZ_JAHCVJ010000001.1"/>
</dbReference>
<keyword evidence="6" id="KW-0472">Membrane</keyword>
<evidence type="ECO:0000256" key="4">
    <source>
        <dbReference type="ARBA" id="ARBA00022452"/>
    </source>
</evidence>
<feature type="chain" id="PRO_5043397460" evidence="8">
    <location>
        <begin position="21"/>
        <end position="419"/>
    </location>
</feature>
<reference evidence="9 10" key="1">
    <citation type="submission" date="2021-05" db="EMBL/GenBank/DDBJ databases">
        <title>The draft genome of Geobacter pelophilus DSM 12255.</title>
        <authorList>
            <person name="Xu Z."/>
            <person name="Masuda Y."/>
            <person name="Itoh H."/>
            <person name="Senoo K."/>
        </authorList>
    </citation>
    <scope>NUCLEOTIDE SEQUENCE [LARGE SCALE GENOMIC DNA]</scope>
    <source>
        <strain evidence="9 10">DSM 12255</strain>
    </source>
</reference>